<keyword evidence="3 10" id="KW-0812">Transmembrane</keyword>
<proteinExistence type="inferred from homology"/>
<dbReference type="PROSITE" id="PS50885">
    <property type="entry name" value="HAMP"/>
    <property type="match status" value="1"/>
</dbReference>
<evidence type="ECO:0000256" key="5">
    <source>
        <dbReference type="ARBA" id="ARBA00023136"/>
    </source>
</evidence>
<evidence type="ECO:0000256" key="3">
    <source>
        <dbReference type="ARBA" id="ARBA00022692"/>
    </source>
</evidence>
<keyword evidence="9" id="KW-0175">Coiled coil</keyword>
<dbReference type="Proteomes" id="UP000231638">
    <property type="component" value="Unassembled WGS sequence"/>
</dbReference>
<feature type="domain" description="HAMP" evidence="12">
    <location>
        <begin position="377"/>
        <end position="431"/>
    </location>
</feature>
<comment type="subcellular location">
    <subcellularLocation>
        <location evidence="1">Cell membrane</location>
        <topology evidence="1">Multi-pass membrane protein</topology>
    </subcellularLocation>
</comment>
<dbReference type="Pfam" id="PF08269">
    <property type="entry name" value="dCache_2"/>
    <property type="match status" value="1"/>
</dbReference>
<dbReference type="SMART" id="SM00283">
    <property type="entry name" value="MA"/>
    <property type="match status" value="1"/>
</dbReference>
<evidence type="ECO:0000256" key="6">
    <source>
        <dbReference type="ARBA" id="ARBA00023224"/>
    </source>
</evidence>
<evidence type="ECO:0000313" key="14">
    <source>
        <dbReference type="Proteomes" id="UP000231638"/>
    </source>
</evidence>
<keyword evidence="6 8" id="KW-0807">Transducer</keyword>
<dbReference type="Gene3D" id="1.10.287.950">
    <property type="entry name" value="Methyl-accepting chemotaxis protein"/>
    <property type="match status" value="1"/>
</dbReference>
<keyword evidence="5 10" id="KW-0472">Membrane</keyword>
<keyword evidence="2" id="KW-1003">Cell membrane</keyword>
<evidence type="ECO:0000259" key="12">
    <source>
        <dbReference type="PROSITE" id="PS50885"/>
    </source>
</evidence>
<dbReference type="InterPro" id="IPR004089">
    <property type="entry name" value="MCPsignal_dom"/>
</dbReference>
<dbReference type="SUPFAM" id="SSF58104">
    <property type="entry name" value="Methyl-accepting chemotaxis protein (MCP) signaling domain"/>
    <property type="match status" value="1"/>
</dbReference>
<feature type="transmembrane region" description="Helical" evidence="10">
    <location>
        <begin position="357"/>
        <end position="375"/>
    </location>
</feature>
<feature type="coiled-coil region" evidence="9">
    <location>
        <begin position="605"/>
        <end position="639"/>
    </location>
</feature>
<dbReference type="STRING" id="366522.GCA_001548055_00239"/>
<evidence type="ECO:0000256" key="8">
    <source>
        <dbReference type="PROSITE-ProRule" id="PRU00284"/>
    </source>
</evidence>
<evidence type="ECO:0000256" key="7">
    <source>
        <dbReference type="ARBA" id="ARBA00029447"/>
    </source>
</evidence>
<evidence type="ECO:0000256" key="10">
    <source>
        <dbReference type="SAM" id="Phobius"/>
    </source>
</evidence>
<evidence type="ECO:0000256" key="9">
    <source>
        <dbReference type="SAM" id="Coils"/>
    </source>
</evidence>
<dbReference type="AlphaFoldDB" id="A0A2D3WGM0"/>
<dbReference type="GO" id="GO:0007165">
    <property type="term" value="P:signal transduction"/>
    <property type="evidence" value="ECO:0007669"/>
    <property type="project" value="UniProtKB-KW"/>
</dbReference>
<keyword evidence="4 10" id="KW-1133">Transmembrane helix</keyword>
<evidence type="ECO:0000256" key="1">
    <source>
        <dbReference type="ARBA" id="ARBA00004651"/>
    </source>
</evidence>
<evidence type="ECO:0000256" key="4">
    <source>
        <dbReference type="ARBA" id="ARBA00022989"/>
    </source>
</evidence>
<dbReference type="EMBL" id="DLUG01000160">
    <property type="protein sequence ID" value="DAB36229.1"/>
    <property type="molecule type" value="Genomic_DNA"/>
</dbReference>
<comment type="caution">
    <text evidence="13">The sequence shown here is derived from an EMBL/GenBank/DDBJ whole genome shotgun (WGS) entry which is preliminary data.</text>
</comment>
<evidence type="ECO:0000313" key="13">
    <source>
        <dbReference type="EMBL" id="DAB36229.1"/>
    </source>
</evidence>
<organism evidence="13 14">
    <name type="scientific">Sulfurospirillum cavolei</name>
    <dbReference type="NCBI Taxonomy" id="366522"/>
    <lineage>
        <taxon>Bacteria</taxon>
        <taxon>Pseudomonadati</taxon>
        <taxon>Campylobacterota</taxon>
        <taxon>Epsilonproteobacteria</taxon>
        <taxon>Campylobacterales</taxon>
        <taxon>Sulfurospirillaceae</taxon>
        <taxon>Sulfurospirillum</taxon>
    </lineage>
</organism>
<name>A0A2D3WGM0_9BACT</name>
<gene>
    <name evidence="13" type="ORF">CFH80_06020</name>
</gene>
<dbReference type="InterPro" id="IPR004010">
    <property type="entry name" value="Double_Cache_2"/>
</dbReference>
<dbReference type="Gene3D" id="3.30.450.20">
    <property type="entry name" value="PAS domain"/>
    <property type="match status" value="2"/>
</dbReference>
<evidence type="ECO:0000259" key="11">
    <source>
        <dbReference type="PROSITE" id="PS50111"/>
    </source>
</evidence>
<dbReference type="GO" id="GO:0005886">
    <property type="term" value="C:plasma membrane"/>
    <property type="evidence" value="ECO:0007669"/>
    <property type="project" value="UniProtKB-SubCell"/>
</dbReference>
<feature type="domain" description="Methyl-accepting transducer" evidence="11">
    <location>
        <begin position="436"/>
        <end position="693"/>
    </location>
</feature>
<dbReference type="PROSITE" id="PS50111">
    <property type="entry name" value="CHEMOTAXIS_TRANSDUC_2"/>
    <property type="match status" value="1"/>
</dbReference>
<protein>
    <submittedName>
        <fullName evidence="13">Chemotaxis protein</fullName>
    </submittedName>
</protein>
<dbReference type="CDD" id="cd11386">
    <property type="entry name" value="MCP_signal"/>
    <property type="match status" value="1"/>
</dbReference>
<dbReference type="InterPro" id="IPR003660">
    <property type="entry name" value="HAMP_dom"/>
</dbReference>
<dbReference type="SMART" id="SM01049">
    <property type="entry name" value="Cache_2"/>
    <property type="match status" value="2"/>
</dbReference>
<dbReference type="CDD" id="cd06225">
    <property type="entry name" value="HAMP"/>
    <property type="match status" value="1"/>
</dbReference>
<dbReference type="Pfam" id="PF00015">
    <property type="entry name" value="MCPsignal"/>
    <property type="match status" value="1"/>
</dbReference>
<dbReference type="InterPro" id="IPR033480">
    <property type="entry name" value="sCache_2"/>
</dbReference>
<dbReference type="Pfam" id="PF00672">
    <property type="entry name" value="HAMP"/>
    <property type="match status" value="1"/>
</dbReference>
<sequence>MNALSIRVKTLMLFIAGIFFVAASSLCVTIYKSNALAKTQVADEQELILETNKNELKAYTMMAEKAIDAFYKASSSQEQIAAKIKNDALTFKKILDDMYKNNRDKLSKEELRTMLLSLIEGYRYNNDVGYFYAYTTEGINVVHPINKALVGKNLIEMKDKEGNFVIKDLIKAAKEGNGVTRFIWPHPLSKKDEPKLSYNFYYEPLDIVIGTGDYASDIKAYFQTQAIKLLQELRYAGDGYFYGIQKTDKGYSYAFHGINHDWIGKEIPIDGKDSQGRPFRKQIIEGATGSKDGAFITYNFMNPETNKDEPKLTYARYYKEWDWILVSGVYIGHIDTHVAQKSDKINANINSMISDTIVLGSLMALIAIACIYFLINSLIAKPLVNLKTTANNLASGDGDLTKQLEVKHRDEIGEASLEINHFIEKVRSTIALAKNTSSENASIAHELSATTLQVGKRVEESSLIIAQATDMSSATKKEIVTSVDEAKTSKEEIVKANLELQDARSFIQDLGDRVENSAATEMELAGKIQQLSNDAEQVKSILTVISDIADQTNLLALNAAIEAARAGEHGRGFAVVADEVRKLAERTQKSLLEINATINVIVQAINDSSEQMNRNSKEIQELNRVATDVEAKINQTVERMNTATRLNEKTVNDYIRTGEQIDTIVVKIEEINTLANQNTRSVEEIAGASEHLNDLTEKLNAILSKFRT</sequence>
<accession>A0A2D3WGM0</accession>
<comment type="similarity">
    <text evidence="7">Belongs to the methyl-accepting chemotaxis (MCP) protein family.</text>
</comment>
<reference evidence="13 14" key="1">
    <citation type="journal article" date="2017" name="Front. Microbiol.">
        <title>Comparative Genomic Analysis of the Class Epsilonproteobacteria and Proposed Reclassification to Epsilonbacteraeota (phyl. nov.).</title>
        <authorList>
            <person name="Waite D.W."/>
            <person name="Vanwonterghem I."/>
            <person name="Rinke C."/>
            <person name="Parks D.H."/>
            <person name="Zhang Y."/>
            <person name="Takai K."/>
            <person name="Sievert S.M."/>
            <person name="Simon J."/>
            <person name="Campbell B.J."/>
            <person name="Hanson T.E."/>
            <person name="Woyke T."/>
            <person name="Klotz M.G."/>
            <person name="Hugenholtz P."/>
        </authorList>
    </citation>
    <scope>NUCLEOTIDE SEQUENCE [LARGE SCALE GENOMIC DNA]</scope>
    <source>
        <strain evidence="13">UBA11420</strain>
    </source>
</reference>
<evidence type="ECO:0000256" key="2">
    <source>
        <dbReference type="ARBA" id="ARBA00022475"/>
    </source>
</evidence>
<dbReference type="PANTHER" id="PTHR32089:SF112">
    <property type="entry name" value="LYSOZYME-LIKE PROTEIN-RELATED"/>
    <property type="match status" value="1"/>
</dbReference>
<dbReference type="SMART" id="SM00304">
    <property type="entry name" value="HAMP"/>
    <property type="match status" value="1"/>
</dbReference>
<dbReference type="PANTHER" id="PTHR32089">
    <property type="entry name" value="METHYL-ACCEPTING CHEMOTAXIS PROTEIN MCPB"/>
    <property type="match status" value="1"/>
</dbReference>